<accession>A0AAD3SWU2</accession>
<keyword evidence="3" id="KW-1185">Reference proteome</keyword>
<evidence type="ECO:0000313" key="3">
    <source>
        <dbReference type="Proteomes" id="UP001279734"/>
    </source>
</evidence>
<dbReference type="AlphaFoldDB" id="A0AAD3SWU2"/>
<name>A0AAD3SWU2_NEPGR</name>
<evidence type="ECO:0000313" key="2">
    <source>
        <dbReference type="EMBL" id="GMH18580.1"/>
    </source>
</evidence>
<proteinExistence type="predicted"/>
<feature type="compositionally biased region" description="Polar residues" evidence="1">
    <location>
        <begin position="191"/>
        <end position="217"/>
    </location>
</feature>
<feature type="region of interest" description="Disordered" evidence="1">
    <location>
        <begin position="90"/>
        <end position="113"/>
    </location>
</feature>
<dbReference type="EMBL" id="BSYO01000019">
    <property type="protein sequence ID" value="GMH18580.1"/>
    <property type="molecule type" value="Genomic_DNA"/>
</dbReference>
<comment type="caution">
    <text evidence="2">The sequence shown here is derived from an EMBL/GenBank/DDBJ whole genome shotgun (WGS) entry which is preliminary data.</text>
</comment>
<reference evidence="2" key="1">
    <citation type="submission" date="2023-05" db="EMBL/GenBank/DDBJ databases">
        <title>Nepenthes gracilis genome sequencing.</title>
        <authorList>
            <person name="Fukushima K."/>
        </authorList>
    </citation>
    <scope>NUCLEOTIDE SEQUENCE</scope>
    <source>
        <strain evidence="2">SING2019-196</strain>
    </source>
</reference>
<feature type="compositionally biased region" description="Polar residues" evidence="1">
    <location>
        <begin position="155"/>
        <end position="169"/>
    </location>
</feature>
<dbReference type="Proteomes" id="UP001279734">
    <property type="component" value="Unassembled WGS sequence"/>
</dbReference>
<evidence type="ECO:0000256" key="1">
    <source>
        <dbReference type="SAM" id="MobiDB-lite"/>
    </source>
</evidence>
<sequence length="326" mass="36672">MQPIHNRKYPPTAIKQQYSTNHPNPEHICFSKPIMAAEHTIGAKRQIHSNIRSSTSHSQQPTTEYLLASIQARGNASSMHSLDYSQSATVADQRWQQSPTTPGYHQQQTKNCSNQHLKKDSATIPAAAQPPSAAIKWLQMGAEPDQHHHRHHPSTVEQLEPHQQGSLPKQGSIHPWQSAASNRPAEAQKAEPNNNWTSVKQTDAQEKQQQGQESTSFWKQMKIPESPKSHIHFIRVTCNLHSYGSRRNNNFVIAISLRKQNRQSRVSSAGTVLLQQQKNSCLQLIKSMQTALKVSMKKQGDRHQLPSSTAPESATYQHLMLKQATK</sequence>
<gene>
    <name evidence="2" type="ORF">Nepgr_020421</name>
</gene>
<feature type="region of interest" description="Disordered" evidence="1">
    <location>
        <begin position="1"/>
        <end position="22"/>
    </location>
</feature>
<feature type="region of interest" description="Disordered" evidence="1">
    <location>
        <begin position="142"/>
        <end position="217"/>
    </location>
</feature>
<organism evidence="2 3">
    <name type="scientific">Nepenthes gracilis</name>
    <name type="common">Slender pitcher plant</name>
    <dbReference type="NCBI Taxonomy" id="150966"/>
    <lineage>
        <taxon>Eukaryota</taxon>
        <taxon>Viridiplantae</taxon>
        <taxon>Streptophyta</taxon>
        <taxon>Embryophyta</taxon>
        <taxon>Tracheophyta</taxon>
        <taxon>Spermatophyta</taxon>
        <taxon>Magnoliopsida</taxon>
        <taxon>eudicotyledons</taxon>
        <taxon>Gunneridae</taxon>
        <taxon>Pentapetalae</taxon>
        <taxon>Caryophyllales</taxon>
        <taxon>Nepenthaceae</taxon>
        <taxon>Nepenthes</taxon>
    </lineage>
</organism>
<protein>
    <submittedName>
        <fullName evidence="2">Uncharacterized protein</fullName>
    </submittedName>
</protein>